<dbReference type="PANTHER" id="PTHR43723:SF1">
    <property type="entry name" value="COBALT TRANSPORT PROTEIN CBIQ"/>
    <property type="match status" value="1"/>
</dbReference>
<dbReference type="EMBL" id="AWVF01000447">
    <property type="protein sequence ID" value="ERJ87330.1"/>
    <property type="molecule type" value="Genomic_DNA"/>
</dbReference>
<dbReference type="NCBIfam" id="TIGR02454">
    <property type="entry name" value="ECF_T_CbiQ"/>
    <property type="match status" value="1"/>
</dbReference>
<evidence type="ECO:0000256" key="1">
    <source>
        <dbReference type="ARBA" id="ARBA00004651"/>
    </source>
</evidence>
<dbReference type="InterPro" id="IPR003339">
    <property type="entry name" value="ABC/ECF_trnsptr_transmembrane"/>
</dbReference>
<feature type="transmembrane region" description="Helical" evidence="6">
    <location>
        <begin position="21"/>
        <end position="39"/>
    </location>
</feature>
<dbReference type="AlphaFoldDB" id="U2K5D1"/>
<dbReference type="PATRIC" id="fig|411473.3.peg.2827"/>
<accession>U2K5D1</accession>
<keyword evidence="3 6" id="KW-0812">Transmembrane</keyword>
<feature type="transmembrane region" description="Helical" evidence="6">
    <location>
        <begin position="194"/>
        <end position="217"/>
    </location>
</feature>
<dbReference type="STRING" id="411473.RUMCAL_03366"/>
<comment type="subcellular location">
    <subcellularLocation>
        <location evidence="1">Cell membrane</location>
        <topology evidence="1">Multi-pass membrane protein</topology>
    </subcellularLocation>
</comment>
<proteinExistence type="predicted"/>
<dbReference type="CDD" id="cd16914">
    <property type="entry name" value="EcfT"/>
    <property type="match status" value="1"/>
</dbReference>
<organism evidence="7 8">
    <name type="scientific">Ruminococcus callidus ATCC 27760</name>
    <dbReference type="NCBI Taxonomy" id="411473"/>
    <lineage>
        <taxon>Bacteria</taxon>
        <taxon>Bacillati</taxon>
        <taxon>Bacillota</taxon>
        <taxon>Clostridia</taxon>
        <taxon>Eubacteriales</taxon>
        <taxon>Oscillospiraceae</taxon>
        <taxon>Ruminococcus</taxon>
    </lineage>
</organism>
<evidence type="ECO:0000256" key="4">
    <source>
        <dbReference type="ARBA" id="ARBA00022989"/>
    </source>
</evidence>
<evidence type="ECO:0000313" key="8">
    <source>
        <dbReference type="Proteomes" id="UP000016662"/>
    </source>
</evidence>
<keyword evidence="2" id="KW-1003">Cell membrane</keyword>
<feature type="transmembrane region" description="Helical" evidence="6">
    <location>
        <begin position="69"/>
        <end position="87"/>
    </location>
</feature>
<dbReference type="Pfam" id="PF02361">
    <property type="entry name" value="CbiQ"/>
    <property type="match status" value="1"/>
</dbReference>
<keyword evidence="5 6" id="KW-0472">Membrane</keyword>
<dbReference type="HOGENOM" id="CLU_056469_5_0_9"/>
<name>U2K5D1_9FIRM</name>
<evidence type="ECO:0000256" key="5">
    <source>
        <dbReference type="ARBA" id="ARBA00023136"/>
    </source>
</evidence>
<comment type="caution">
    <text evidence="7">The sequence shown here is derived from an EMBL/GenBank/DDBJ whole genome shotgun (WGS) entry which is preliminary data.</text>
</comment>
<dbReference type="eggNOG" id="COG0619">
    <property type="taxonomic scope" value="Bacteria"/>
</dbReference>
<dbReference type="InterPro" id="IPR012809">
    <property type="entry name" value="ECF_CbiQ"/>
</dbReference>
<keyword evidence="8" id="KW-1185">Reference proteome</keyword>
<keyword evidence="4 6" id="KW-1133">Transmembrane helix</keyword>
<evidence type="ECO:0000256" key="2">
    <source>
        <dbReference type="ARBA" id="ARBA00022475"/>
    </source>
</evidence>
<evidence type="ECO:0000256" key="6">
    <source>
        <dbReference type="SAM" id="Phobius"/>
    </source>
</evidence>
<evidence type="ECO:0000256" key="3">
    <source>
        <dbReference type="ARBA" id="ARBA00022692"/>
    </source>
</evidence>
<reference evidence="7 8" key="1">
    <citation type="submission" date="2013-07" db="EMBL/GenBank/DDBJ databases">
        <authorList>
            <person name="Weinstock G."/>
            <person name="Sodergren E."/>
            <person name="Wylie T."/>
            <person name="Fulton L."/>
            <person name="Fulton R."/>
            <person name="Fronick C."/>
            <person name="O'Laughlin M."/>
            <person name="Godfrey J."/>
            <person name="Miner T."/>
            <person name="Herter B."/>
            <person name="Appelbaum E."/>
            <person name="Cordes M."/>
            <person name="Lek S."/>
            <person name="Wollam A."/>
            <person name="Pepin K.H."/>
            <person name="Palsikar V.B."/>
            <person name="Mitreva M."/>
            <person name="Wilson R.K."/>
        </authorList>
    </citation>
    <scope>NUCLEOTIDE SEQUENCE [LARGE SCALE GENOMIC DNA]</scope>
    <source>
        <strain evidence="7 8">ATCC 27760</strain>
    </source>
</reference>
<dbReference type="GO" id="GO:0043190">
    <property type="term" value="C:ATP-binding cassette (ABC) transporter complex"/>
    <property type="evidence" value="ECO:0007669"/>
    <property type="project" value="InterPro"/>
</dbReference>
<dbReference type="GO" id="GO:0006824">
    <property type="term" value="P:cobalt ion transport"/>
    <property type="evidence" value="ECO:0007669"/>
    <property type="project" value="InterPro"/>
</dbReference>
<protein>
    <submittedName>
        <fullName evidence="7">Cobalt ABC transporter, permease protein CbiQ</fullName>
    </submittedName>
</protein>
<sequence>MLTAMTAIGKTRWHHVIHLMQIPLAFVVLGCIMILLQISHHGESMLVSLHLGSWYFGITGESLHQFGQVFLQCLAAVSCLYFLSATTPMTELFTALRRLHLPAFLVEMMELVYRYIFVLMESASQIRNAQECRLGYGSLKTSFYSMGQLVSNLFLRAYRQADRTYTAMESRGYTDEVRTLGLTYETTGWQKGLAVGYSVLLTGAVLFCRIGGSVWGLF</sequence>
<evidence type="ECO:0000313" key="7">
    <source>
        <dbReference type="EMBL" id="ERJ87330.1"/>
    </source>
</evidence>
<dbReference type="Proteomes" id="UP000016662">
    <property type="component" value="Unassembled WGS sequence"/>
</dbReference>
<dbReference type="PANTHER" id="PTHR43723">
    <property type="entry name" value="COBALT TRANSPORT PROTEIN CBIQ"/>
    <property type="match status" value="1"/>
</dbReference>
<gene>
    <name evidence="7" type="ORF">RUMCAL_03366</name>
</gene>
<dbReference type="InterPro" id="IPR052770">
    <property type="entry name" value="Cobalt_transport_CbiQ"/>
</dbReference>